<keyword evidence="1" id="KW-0812">Transmembrane</keyword>
<dbReference type="Pfam" id="PF00487">
    <property type="entry name" value="FA_desaturase"/>
    <property type="match status" value="1"/>
</dbReference>
<keyword evidence="4" id="KW-1185">Reference proteome</keyword>
<proteinExistence type="predicted"/>
<dbReference type="RefSeq" id="WP_108109018.1">
    <property type="nucleotide sequence ID" value="NZ_QASN01000021.1"/>
</dbReference>
<dbReference type="GO" id="GO:0016020">
    <property type="term" value="C:membrane"/>
    <property type="evidence" value="ECO:0007669"/>
    <property type="project" value="GOC"/>
</dbReference>
<protein>
    <submittedName>
        <fullName evidence="3">Fatty acid desaturase</fullName>
    </submittedName>
</protein>
<feature type="domain" description="Fatty acid desaturase" evidence="2">
    <location>
        <begin position="67"/>
        <end position="289"/>
    </location>
</feature>
<dbReference type="Proteomes" id="UP000244064">
    <property type="component" value="Unassembled WGS sequence"/>
</dbReference>
<feature type="transmembrane region" description="Helical" evidence="1">
    <location>
        <begin position="104"/>
        <end position="121"/>
    </location>
</feature>
<sequence>MSQAELLAAQDEIRLTKRAQLRVSGDAQAELNALMKPAPARFLLWLCIHLAVWLAGALLIALTESIWLHVLVVLVMGSQLHAFTVLQHDCGHQSAFASQRLNTWFGRALACFIVFPYTAFTECHKRHHRYIGDPEKDPDEWNYAAGVKWMFLRIAVFVPRFTWFSLTRYGSAVRNAVLAELAFNLLLLAAIATLFVSQGLAYEFVMIFVLPVLLLALVYNPISRGYEHFPMATLAHDDPDRLDLARNSVTVTSGLVSLAWANINYHVEHHAYPGVPFHNLKRLSELLADKDFLRDRWLLERMFVRQPVLEERPLATND</sequence>
<reference evidence="3 4" key="1">
    <citation type="submission" date="2018-04" db="EMBL/GenBank/DDBJ databases">
        <title>Pseudomonas sp. nov., isolated from mangrove soil.</title>
        <authorList>
            <person name="Chen C."/>
        </authorList>
    </citation>
    <scope>NUCLEOTIDE SEQUENCE [LARGE SCALE GENOMIC DNA]</scope>
    <source>
        <strain evidence="3 4">TC-11</strain>
    </source>
</reference>
<dbReference type="PANTHER" id="PTHR12879">
    <property type="entry name" value="SPHINGOLIPID DELTA 4 DESATURASE/C-4 HYDROXYLASE PROTEIN DES2"/>
    <property type="match status" value="1"/>
</dbReference>
<comment type="caution">
    <text evidence="3">The sequence shown here is derived from an EMBL/GenBank/DDBJ whole genome shotgun (WGS) entry which is preliminary data.</text>
</comment>
<dbReference type="EMBL" id="QASN01000021">
    <property type="protein sequence ID" value="PTU73143.1"/>
    <property type="molecule type" value="Genomic_DNA"/>
</dbReference>
<name>A0A2T5P5X0_9PSED</name>
<evidence type="ECO:0000313" key="4">
    <source>
        <dbReference type="Proteomes" id="UP000244064"/>
    </source>
</evidence>
<evidence type="ECO:0000256" key="1">
    <source>
        <dbReference type="SAM" id="Phobius"/>
    </source>
</evidence>
<feature type="transmembrane region" description="Helical" evidence="1">
    <location>
        <begin position="42"/>
        <end position="60"/>
    </location>
</feature>
<dbReference type="GO" id="GO:0046513">
    <property type="term" value="P:ceramide biosynthetic process"/>
    <property type="evidence" value="ECO:0007669"/>
    <property type="project" value="TreeGrafter"/>
</dbReference>
<dbReference type="OrthoDB" id="9796486at2"/>
<feature type="transmembrane region" description="Helical" evidence="1">
    <location>
        <begin position="66"/>
        <end position="83"/>
    </location>
</feature>
<keyword evidence="1" id="KW-0472">Membrane</keyword>
<accession>A0A2T5P5X0</accession>
<dbReference type="AlphaFoldDB" id="A0A2T5P5X0"/>
<feature type="transmembrane region" description="Helical" evidence="1">
    <location>
        <begin position="201"/>
        <end position="222"/>
    </location>
</feature>
<keyword evidence="1" id="KW-1133">Transmembrane helix</keyword>
<gene>
    <name evidence="3" type="ORF">DBO85_18035</name>
</gene>
<evidence type="ECO:0000313" key="3">
    <source>
        <dbReference type="EMBL" id="PTU73143.1"/>
    </source>
</evidence>
<feature type="transmembrane region" description="Helical" evidence="1">
    <location>
        <begin position="175"/>
        <end position="195"/>
    </location>
</feature>
<evidence type="ECO:0000259" key="2">
    <source>
        <dbReference type="Pfam" id="PF00487"/>
    </source>
</evidence>
<dbReference type="GO" id="GO:0042284">
    <property type="term" value="F:sphingolipid delta-4 desaturase activity"/>
    <property type="evidence" value="ECO:0007669"/>
    <property type="project" value="TreeGrafter"/>
</dbReference>
<dbReference type="PANTHER" id="PTHR12879:SF8">
    <property type="entry name" value="SPHINGOLIPID DELTA(4)-DESATURASE DES1"/>
    <property type="match status" value="1"/>
</dbReference>
<dbReference type="InterPro" id="IPR005804">
    <property type="entry name" value="FA_desaturase_dom"/>
</dbReference>
<organism evidence="3 4">
    <name type="scientific">Pseudomonas mangrovi</name>
    <dbReference type="NCBI Taxonomy" id="2161748"/>
    <lineage>
        <taxon>Bacteria</taxon>
        <taxon>Pseudomonadati</taxon>
        <taxon>Pseudomonadota</taxon>
        <taxon>Gammaproteobacteria</taxon>
        <taxon>Pseudomonadales</taxon>
        <taxon>Pseudomonadaceae</taxon>
        <taxon>Pseudomonas</taxon>
    </lineage>
</organism>